<keyword evidence="2" id="KW-1185">Reference proteome</keyword>
<proteinExistence type="predicted"/>
<reference evidence="1" key="4">
    <citation type="submission" date="2025-09" db="UniProtKB">
        <authorList>
            <consortium name="Ensembl"/>
        </authorList>
    </citation>
    <scope>IDENTIFICATION</scope>
</reference>
<dbReference type="Bgee" id="ENSAMXG00000015686">
    <property type="expression patterns" value="Expressed in mesonephros and 12 other cell types or tissues"/>
</dbReference>
<dbReference type="Proteomes" id="UP000018467">
    <property type="component" value="Unassembled WGS sequence"/>
</dbReference>
<sequence length="80" mass="9237">SESETEEREELTDPESVQRCVSECEARIEMNPYPKTSKSIKQSLYLPPMGLATQKGRKLKAQQRLRKQAKPVYLESHDET</sequence>
<dbReference type="InterPro" id="IPR040330">
    <property type="entry name" value="LYRM1"/>
</dbReference>
<dbReference type="STRING" id="7994.ENSAMXP00000016142"/>
<dbReference type="PANTHER" id="PTHR14273:SF0">
    <property type="entry name" value="LYR MOTIF-CONTAINING PROTEIN 1"/>
    <property type="match status" value="1"/>
</dbReference>
<dbReference type="eggNOG" id="ENOG502S1SM">
    <property type="taxonomic scope" value="Eukaryota"/>
</dbReference>
<reference evidence="2" key="1">
    <citation type="submission" date="2013-03" db="EMBL/GenBank/DDBJ databases">
        <authorList>
            <person name="Jeffery W."/>
            <person name="Warren W."/>
            <person name="Wilson R.K."/>
        </authorList>
    </citation>
    <scope>NUCLEOTIDE SEQUENCE</scope>
    <source>
        <strain evidence="2">female</strain>
    </source>
</reference>
<dbReference type="HOGENOM" id="CLU_2764309_0_0_1"/>
<name>W5L8I0_ASTMX</name>
<dbReference type="GeneTree" id="ENSGT01120000275272"/>
<dbReference type="AlphaFoldDB" id="W5L8I0"/>
<organism evidence="1 2">
    <name type="scientific">Astyanax mexicanus</name>
    <name type="common">Blind cave fish</name>
    <name type="synonym">Astyanax fasciatus mexicanus</name>
    <dbReference type="NCBI Taxonomy" id="7994"/>
    <lineage>
        <taxon>Eukaryota</taxon>
        <taxon>Metazoa</taxon>
        <taxon>Chordata</taxon>
        <taxon>Craniata</taxon>
        <taxon>Vertebrata</taxon>
        <taxon>Euteleostomi</taxon>
        <taxon>Actinopterygii</taxon>
        <taxon>Neopterygii</taxon>
        <taxon>Teleostei</taxon>
        <taxon>Ostariophysi</taxon>
        <taxon>Characiformes</taxon>
        <taxon>Characoidei</taxon>
        <taxon>Acestrorhamphidae</taxon>
        <taxon>Acestrorhamphinae</taxon>
        <taxon>Astyanax</taxon>
    </lineage>
</organism>
<dbReference type="PANTHER" id="PTHR14273">
    <property type="entry name" value="LYR MOTIF-CONTAINING PROTEIN 1"/>
    <property type="match status" value="1"/>
</dbReference>
<dbReference type="InParanoid" id="W5L8I0"/>
<accession>W5L8I0</accession>
<dbReference type="GO" id="GO:0005739">
    <property type="term" value="C:mitochondrion"/>
    <property type="evidence" value="ECO:0007669"/>
    <property type="project" value="TreeGrafter"/>
</dbReference>
<dbReference type="Ensembl" id="ENSAMXT00000016142.2">
    <property type="protein sequence ID" value="ENSAMXP00000016142.2"/>
    <property type="gene ID" value="ENSAMXG00000015686.2"/>
</dbReference>
<protein>
    <submittedName>
        <fullName evidence="1">Uncharacterized protein</fullName>
    </submittedName>
</protein>
<evidence type="ECO:0000313" key="1">
    <source>
        <dbReference type="Ensembl" id="ENSAMXP00000016142.2"/>
    </source>
</evidence>
<evidence type="ECO:0000313" key="2">
    <source>
        <dbReference type="Proteomes" id="UP000018467"/>
    </source>
</evidence>
<reference evidence="2" key="2">
    <citation type="journal article" date="2014" name="Nat. Commun.">
        <title>The cavefish genome reveals candidate genes for eye loss.</title>
        <authorList>
            <person name="McGaugh S.E."/>
            <person name="Gross J.B."/>
            <person name="Aken B."/>
            <person name="Blin M."/>
            <person name="Borowsky R."/>
            <person name="Chalopin D."/>
            <person name="Hinaux H."/>
            <person name="Jeffery W.R."/>
            <person name="Keene A."/>
            <person name="Ma L."/>
            <person name="Minx P."/>
            <person name="Murphy D."/>
            <person name="O'Quin K.E."/>
            <person name="Retaux S."/>
            <person name="Rohner N."/>
            <person name="Searle S.M."/>
            <person name="Stahl B.A."/>
            <person name="Tabin C."/>
            <person name="Volff J.N."/>
            <person name="Yoshizawa M."/>
            <person name="Warren W.C."/>
        </authorList>
    </citation>
    <scope>NUCLEOTIDE SEQUENCE [LARGE SCALE GENOMIC DNA]</scope>
    <source>
        <strain evidence="2">female</strain>
    </source>
</reference>
<reference evidence="1" key="3">
    <citation type="submission" date="2025-08" db="UniProtKB">
        <authorList>
            <consortium name="Ensembl"/>
        </authorList>
    </citation>
    <scope>IDENTIFICATION</scope>
</reference>